<protein>
    <submittedName>
        <fullName evidence="2">Glycosyltransferase</fullName>
    </submittedName>
</protein>
<organism evidence="2 3">
    <name type="scientific">Ideonella livida</name>
    <dbReference type="NCBI Taxonomy" id="2707176"/>
    <lineage>
        <taxon>Bacteria</taxon>
        <taxon>Pseudomonadati</taxon>
        <taxon>Pseudomonadota</taxon>
        <taxon>Betaproteobacteria</taxon>
        <taxon>Burkholderiales</taxon>
        <taxon>Sphaerotilaceae</taxon>
        <taxon>Ideonella</taxon>
    </lineage>
</organism>
<dbReference type="Pfam" id="PF00535">
    <property type="entry name" value="Glycos_transf_2"/>
    <property type="match status" value="1"/>
</dbReference>
<sequence>MQPALSVVMPTRNQARFIAESVRSVLAPAALPPPGLELVVMDGASTDGTPDLLAQLAGEFPGRLRWHSAPDSGPAQAVNRAVALARAPLLGWLNSDDLYLPGAAARALDHLLTHPAQVMVYGQARHVDQDGQDLGAYPTRGPDTPLAAWADGCHLCQPTAFFRREAFEALGGLDETLHASFDYELWLRLFRAHPGRIGFIDQVQALSRLHAEGITLRLRERVAREGVRVVHRHLGPAPLHWLLTLLGELCERHLSDPAAPATPGPAAQVRALAAELSGCLAPGAAQALEEALAEDRRLACQSPHTAVDVDASGRAPARLALRARQPTAGGRIVSGLWLRGVHRRPGPLHLRWQDARGQPHHFELDGPGAFEVHVDVPDHRPGAGVAWTVVQGGPPPPAGQPAYWLVDAQPCWAPCSVAPALCPV</sequence>
<feature type="domain" description="Glycosyltransferase 2-like" evidence="1">
    <location>
        <begin position="6"/>
        <end position="170"/>
    </location>
</feature>
<dbReference type="InterPro" id="IPR029044">
    <property type="entry name" value="Nucleotide-diphossugar_trans"/>
</dbReference>
<keyword evidence="2" id="KW-0808">Transferase</keyword>
<accession>A0A7C9TM14</accession>
<dbReference type="InterPro" id="IPR001173">
    <property type="entry name" value="Glyco_trans_2-like"/>
</dbReference>
<dbReference type="Gene3D" id="3.90.550.10">
    <property type="entry name" value="Spore Coat Polysaccharide Biosynthesis Protein SpsA, Chain A"/>
    <property type="match status" value="1"/>
</dbReference>
<dbReference type="PANTHER" id="PTHR43685:SF2">
    <property type="entry name" value="GLYCOSYLTRANSFERASE 2-LIKE DOMAIN-CONTAINING PROTEIN"/>
    <property type="match status" value="1"/>
</dbReference>
<dbReference type="SUPFAM" id="SSF53448">
    <property type="entry name" value="Nucleotide-diphospho-sugar transferases"/>
    <property type="match status" value="1"/>
</dbReference>
<proteinExistence type="predicted"/>
<keyword evidence="3" id="KW-1185">Reference proteome</keyword>
<gene>
    <name evidence="2" type="ORF">G3A44_22365</name>
</gene>
<dbReference type="RefSeq" id="WP_163459966.1">
    <property type="nucleotide sequence ID" value="NZ_JAAGOH010000054.1"/>
</dbReference>
<reference evidence="2 3" key="1">
    <citation type="submission" date="2020-02" db="EMBL/GenBank/DDBJ databases">
        <title>Ideonella bacterium strain TBM-1.</title>
        <authorList>
            <person name="Chen W.-M."/>
        </authorList>
    </citation>
    <scope>NUCLEOTIDE SEQUENCE [LARGE SCALE GENOMIC DNA]</scope>
    <source>
        <strain evidence="2 3">TBM-1</strain>
    </source>
</reference>
<dbReference type="CDD" id="cd06433">
    <property type="entry name" value="GT_2_WfgS_like"/>
    <property type="match status" value="1"/>
</dbReference>
<dbReference type="EMBL" id="JAAGOH010000054">
    <property type="protein sequence ID" value="NDY93940.1"/>
    <property type="molecule type" value="Genomic_DNA"/>
</dbReference>
<dbReference type="Proteomes" id="UP000484255">
    <property type="component" value="Unassembled WGS sequence"/>
</dbReference>
<name>A0A7C9TM14_9BURK</name>
<dbReference type="GO" id="GO:0016740">
    <property type="term" value="F:transferase activity"/>
    <property type="evidence" value="ECO:0007669"/>
    <property type="project" value="UniProtKB-KW"/>
</dbReference>
<comment type="caution">
    <text evidence="2">The sequence shown here is derived from an EMBL/GenBank/DDBJ whole genome shotgun (WGS) entry which is preliminary data.</text>
</comment>
<evidence type="ECO:0000313" key="3">
    <source>
        <dbReference type="Proteomes" id="UP000484255"/>
    </source>
</evidence>
<dbReference type="PANTHER" id="PTHR43685">
    <property type="entry name" value="GLYCOSYLTRANSFERASE"/>
    <property type="match status" value="1"/>
</dbReference>
<evidence type="ECO:0000259" key="1">
    <source>
        <dbReference type="Pfam" id="PF00535"/>
    </source>
</evidence>
<dbReference type="AlphaFoldDB" id="A0A7C9TM14"/>
<evidence type="ECO:0000313" key="2">
    <source>
        <dbReference type="EMBL" id="NDY93940.1"/>
    </source>
</evidence>
<dbReference type="InterPro" id="IPR050834">
    <property type="entry name" value="Glycosyltransf_2"/>
</dbReference>